<dbReference type="InterPro" id="IPR029035">
    <property type="entry name" value="DHS-like_NAD/FAD-binding_dom"/>
</dbReference>
<accession>A0ABV8JL33</accession>
<evidence type="ECO:0000313" key="2">
    <source>
        <dbReference type="Proteomes" id="UP001595814"/>
    </source>
</evidence>
<sequence>MSVLDNTYQDSGKIVHEERKIWCDEDKHELFEFFTDFNEWLDSEEALDIRIENKIDGLAQPSKALYASDSEAYNQVFKVFREEQKGQVLAKDYIIDTFGDEHWFEKNESRFEQLLKALINRSVVPFVGAGLSVDGGFPAWGAHLRQQGRTSGIPTTEIDEMLGKGQYEQVIEEIEKKGYRDTFIQELKDVFSKTGVLTDNILRLSELFNDTIITTNYDQLIEQAFETGRKDVVQLIGISNIAERPEPEKTTIFKLHGDIDKPAQCILGKDQYDEAYGKDTLDLKNPIPKLLSYHYKTSSLLFLGCSLYQDRTMRVFHAVKETMGDTDRPPHFSLESMPEDENELVKRNSYLLSFGITPIWFPKGSYDYVEQILRLAKNELRYRGKKVGQK</sequence>
<proteinExistence type="predicted"/>
<name>A0ABV8JL33_9FLAO</name>
<dbReference type="EMBL" id="JBHSAW010000003">
    <property type="protein sequence ID" value="MFC4094876.1"/>
    <property type="molecule type" value="Genomic_DNA"/>
</dbReference>
<protein>
    <submittedName>
        <fullName evidence="1">SIR2 family protein</fullName>
    </submittedName>
</protein>
<comment type="caution">
    <text evidence="1">The sequence shown here is derived from an EMBL/GenBank/DDBJ whole genome shotgun (WGS) entry which is preliminary data.</text>
</comment>
<keyword evidence="2" id="KW-1185">Reference proteome</keyword>
<evidence type="ECO:0000313" key="1">
    <source>
        <dbReference type="EMBL" id="MFC4094876.1"/>
    </source>
</evidence>
<reference evidence="2" key="1">
    <citation type="journal article" date="2019" name="Int. J. Syst. Evol. Microbiol.">
        <title>The Global Catalogue of Microorganisms (GCM) 10K type strain sequencing project: providing services to taxonomists for standard genome sequencing and annotation.</title>
        <authorList>
            <consortium name="The Broad Institute Genomics Platform"/>
            <consortium name="The Broad Institute Genome Sequencing Center for Infectious Disease"/>
            <person name="Wu L."/>
            <person name="Ma J."/>
        </authorList>
    </citation>
    <scope>NUCLEOTIDE SEQUENCE [LARGE SCALE GENOMIC DNA]</scope>
    <source>
        <strain evidence="2">CECT 7477</strain>
    </source>
</reference>
<dbReference type="Proteomes" id="UP001595814">
    <property type="component" value="Unassembled WGS sequence"/>
</dbReference>
<dbReference type="SUPFAM" id="SSF52467">
    <property type="entry name" value="DHS-like NAD/FAD-binding domain"/>
    <property type="match status" value="1"/>
</dbReference>
<dbReference type="Pfam" id="PF13289">
    <property type="entry name" value="SIR2_2"/>
    <property type="match status" value="1"/>
</dbReference>
<gene>
    <name evidence="1" type="ORF">ACFOUT_03265</name>
</gene>
<dbReference type="RefSeq" id="WP_192462207.1">
    <property type="nucleotide sequence ID" value="NZ_JACYFJ010000003.1"/>
</dbReference>
<organism evidence="1 2">
    <name type="scientific">Euzebyella saccharophila</name>
    <dbReference type="NCBI Taxonomy" id="679664"/>
    <lineage>
        <taxon>Bacteria</taxon>
        <taxon>Pseudomonadati</taxon>
        <taxon>Bacteroidota</taxon>
        <taxon>Flavobacteriia</taxon>
        <taxon>Flavobacteriales</taxon>
        <taxon>Flavobacteriaceae</taxon>
        <taxon>Euzebyella</taxon>
    </lineage>
</organism>